<organism evidence="5">
    <name type="scientific">hydrothermal vent metagenome</name>
    <dbReference type="NCBI Taxonomy" id="652676"/>
    <lineage>
        <taxon>unclassified sequences</taxon>
        <taxon>metagenomes</taxon>
        <taxon>ecological metagenomes</taxon>
    </lineage>
</organism>
<dbReference type="GO" id="GO:0020037">
    <property type="term" value="F:heme binding"/>
    <property type="evidence" value="ECO:0007669"/>
    <property type="project" value="InterPro"/>
</dbReference>
<proteinExistence type="predicted"/>
<feature type="domain" description="Cytochrome c" evidence="4">
    <location>
        <begin position="29"/>
        <end position="118"/>
    </location>
</feature>
<dbReference type="AlphaFoldDB" id="A0A3B0R8T4"/>
<dbReference type="GO" id="GO:0046872">
    <property type="term" value="F:metal ion binding"/>
    <property type="evidence" value="ECO:0007669"/>
    <property type="project" value="UniProtKB-KW"/>
</dbReference>
<gene>
    <name evidence="5" type="ORF">MNBD_DELTA01-1012</name>
</gene>
<feature type="domain" description="Cytochrome c" evidence="4">
    <location>
        <begin position="130"/>
        <end position="217"/>
    </location>
</feature>
<dbReference type="InterPro" id="IPR036909">
    <property type="entry name" value="Cyt_c-like_dom_sf"/>
</dbReference>
<dbReference type="PROSITE" id="PS51007">
    <property type="entry name" value="CYTC"/>
    <property type="match status" value="2"/>
</dbReference>
<evidence type="ECO:0000256" key="1">
    <source>
        <dbReference type="ARBA" id="ARBA00022617"/>
    </source>
</evidence>
<name>A0A3B0R8T4_9ZZZZ</name>
<evidence type="ECO:0000259" key="4">
    <source>
        <dbReference type="PROSITE" id="PS51007"/>
    </source>
</evidence>
<evidence type="ECO:0000256" key="2">
    <source>
        <dbReference type="ARBA" id="ARBA00022723"/>
    </source>
</evidence>
<dbReference type="PANTHER" id="PTHR33546:SF1">
    <property type="entry name" value="LARGE, MULTIFUNCTIONAL SECRETED PROTEIN"/>
    <property type="match status" value="1"/>
</dbReference>
<keyword evidence="2" id="KW-0479">Metal-binding</keyword>
<dbReference type="Gene3D" id="1.10.760.10">
    <property type="entry name" value="Cytochrome c-like domain"/>
    <property type="match status" value="2"/>
</dbReference>
<dbReference type="GO" id="GO:0009055">
    <property type="term" value="F:electron transfer activity"/>
    <property type="evidence" value="ECO:0007669"/>
    <property type="project" value="InterPro"/>
</dbReference>
<dbReference type="PANTHER" id="PTHR33546">
    <property type="entry name" value="LARGE, MULTIFUNCTIONAL SECRETED PROTEIN-RELATED"/>
    <property type="match status" value="1"/>
</dbReference>
<reference evidence="5" key="1">
    <citation type="submission" date="2018-06" db="EMBL/GenBank/DDBJ databases">
        <authorList>
            <person name="Zhirakovskaya E."/>
        </authorList>
    </citation>
    <scope>NUCLEOTIDE SEQUENCE</scope>
</reference>
<dbReference type="SUPFAM" id="SSF46626">
    <property type="entry name" value="Cytochrome c"/>
    <property type="match status" value="2"/>
</dbReference>
<evidence type="ECO:0000256" key="3">
    <source>
        <dbReference type="ARBA" id="ARBA00023004"/>
    </source>
</evidence>
<dbReference type="EMBL" id="UOEA01000087">
    <property type="protein sequence ID" value="VAV85436.1"/>
    <property type="molecule type" value="Genomic_DNA"/>
</dbReference>
<dbReference type="Pfam" id="PF00034">
    <property type="entry name" value="Cytochrom_C"/>
    <property type="match status" value="2"/>
</dbReference>
<keyword evidence="1" id="KW-0349">Heme</keyword>
<keyword evidence="3" id="KW-0408">Iron</keyword>
<evidence type="ECO:0000313" key="5">
    <source>
        <dbReference type="EMBL" id="VAV85436.1"/>
    </source>
</evidence>
<sequence length="220" mass="24168">MTYLNKTLLLIVAFSLFIIMQSSMPAFAQPAGKGKAIFTSKGCAACHSVVRGKANSKGPDLWYAGSKFNPDFLKQWLAEPTLIRPMAYGSITEENKAEHPVLSSAEAVAVAGYLASLKSNRVRALGIKAKRSSRGRVIFEKKLGCYGCHEVRKGKRILGGKSGPRLEDAGSRLRPDWIYAYIAEPLYFNPATAMPLYHKSLNKADIRVLSAYIASLKVRK</sequence>
<accession>A0A3B0R8T4</accession>
<protein>
    <submittedName>
        <fullName evidence="5">Cytochrome c, class I</fullName>
    </submittedName>
</protein>
<dbReference type="InterPro" id="IPR009056">
    <property type="entry name" value="Cyt_c-like_dom"/>
</dbReference>